<name>A0A437QKJ8_9PROT</name>
<dbReference type="InterPro" id="IPR004305">
    <property type="entry name" value="Thiaminase-2/PQQC"/>
</dbReference>
<comment type="caution">
    <text evidence="3">The sequence shown here is derived from an EMBL/GenBank/DDBJ whole genome shotgun (WGS) entry which is preliminary data.</text>
</comment>
<evidence type="ECO:0000256" key="1">
    <source>
        <dbReference type="RuleBase" id="RU363093"/>
    </source>
</evidence>
<proteinExistence type="inferred from homology"/>
<dbReference type="InterPro" id="IPR016084">
    <property type="entry name" value="Haem_Oase-like_multi-hlx"/>
</dbReference>
<dbReference type="OrthoDB" id="34166at2"/>
<keyword evidence="1" id="KW-0784">Thiamine biosynthesis</keyword>
<evidence type="ECO:0000259" key="2">
    <source>
        <dbReference type="Pfam" id="PF03070"/>
    </source>
</evidence>
<dbReference type="Pfam" id="PF03070">
    <property type="entry name" value="TENA_THI-4"/>
    <property type="match status" value="1"/>
</dbReference>
<dbReference type="SUPFAM" id="SSF48613">
    <property type="entry name" value="Heme oxygenase-like"/>
    <property type="match status" value="1"/>
</dbReference>
<dbReference type="UniPathway" id="UPA00060"/>
<dbReference type="GO" id="GO:0005829">
    <property type="term" value="C:cytosol"/>
    <property type="evidence" value="ECO:0007669"/>
    <property type="project" value="TreeGrafter"/>
</dbReference>
<comment type="catalytic activity">
    <reaction evidence="1">
        <text>thiamine + H2O = 5-(2-hydroxyethyl)-4-methylthiazole + 4-amino-5-hydroxymethyl-2-methylpyrimidine + H(+)</text>
        <dbReference type="Rhea" id="RHEA:17509"/>
        <dbReference type="ChEBI" id="CHEBI:15377"/>
        <dbReference type="ChEBI" id="CHEBI:15378"/>
        <dbReference type="ChEBI" id="CHEBI:16892"/>
        <dbReference type="ChEBI" id="CHEBI:17957"/>
        <dbReference type="ChEBI" id="CHEBI:18385"/>
        <dbReference type="EC" id="3.5.99.2"/>
    </reaction>
</comment>
<dbReference type="GO" id="GO:0050334">
    <property type="term" value="F:thiaminase activity"/>
    <property type="evidence" value="ECO:0007669"/>
    <property type="project" value="UniProtKB-EC"/>
</dbReference>
<feature type="domain" description="Thiaminase-2/PQQC" evidence="2">
    <location>
        <begin position="10"/>
        <end position="215"/>
    </location>
</feature>
<dbReference type="InterPro" id="IPR050967">
    <property type="entry name" value="Thiamine_Salvage_TenA"/>
</dbReference>
<dbReference type="PANTHER" id="PTHR43198">
    <property type="entry name" value="BIFUNCTIONAL TH2 PROTEIN"/>
    <property type="match status" value="1"/>
</dbReference>
<evidence type="ECO:0000313" key="4">
    <source>
        <dbReference type="Proteomes" id="UP000287447"/>
    </source>
</evidence>
<keyword evidence="4" id="KW-1185">Reference proteome</keyword>
<comment type="catalytic activity">
    <reaction evidence="1">
        <text>4-amino-5-aminomethyl-2-methylpyrimidine + H2O = 4-amino-5-hydroxymethyl-2-methylpyrimidine + NH4(+)</text>
        <dbReference type="Rhea" id="RHEA:31799"/>
        <dbReference type="ChEBI" id="CHEBI:15377"/>
        <dbReference type="ChEBI" id="CHEBI:16892"/>
        <dbReference type="ChEBI" id="CHEBI:28938"/>
        <dbReference type="ChEBI" id="CHEBI:63416"/>
        <dbReference type="EC" id="3.5.99.2"/>
    </reaction>
</comment>
<evidence type="ECO:0000313" key="3">
    <source>
        <dbReference type="EMBL" id="RVU35043.1"/>
    </source>
</evidence>
<dbReference type="EC" id="3.5.99.2" evidence="1"/>
<dbReference type="EMBL" id="SADE01000003">
    <property type="protein sequence ID" value="RVU35043.1"/>
    <property type="molecule type" value="Genomic_DNA"/>
</dbReference>
<dbReference type="InterPro" id="IPR027574">
    <property type="entry name" value="Thiaminase_II"/>
</dbReference>
<organism evidence="3 4">
    <name type="scientific">Hwanghaeella grinnelliae</name>
    <dbReference type="NCBI Taxonomy" id="2500179"/>
    <lineage>
        <taxon>Bacteria</taxon>
        <taxon>Pseudomonadati</taxon>
        <taxon>Pseudomonadota</taxon>
        <taxon>Alphaproteobacteria</taxon>
        <taxon>Rhodospirillales</taxon>
        <taxon>Rhodospirillaceae</taxon>
        <taxon>Hwanghaeella</taxon>
    </lineage>
</organism>
<dbReference type="Gene3D" id="1.20.910.10">
    <property type="entry name" value="Heme oxygenase-like"/>
    <property type="match status" value="1"/>
</dbReference>
<dbReference type="NCBIfam" id="TIGR04306">
    <property type="entry name" value="salvage_TenA"/>
    <property type="match status" value="1"/>
</dbReference>
<dbReference type="RefSeq" id="WP_127767364.1">
    <property type="nucleotide sequence ID" value="NZ_SADE01000003.1"/>
</dbReference>
<sequence length="218" mass="24929">MYDRLKAACQKDWDAYTQHDFVKGIARGDLPKECFQHYLKQDYLFLIHFARAYALSIYKADTIEDMRYGMEGVTAILDKELELHVAYSNEWGINPKEMENLEESKATMAYTRYVLERGMAGTIVDLHVALSPCVVGYAEIARWILEQDFTVLEGNPYRSWIDTYGGAEYQDHAGAAIERLSAAAARGSASDFDRYAKTFRDATRLEIGFWQMGLDLSE</sequence>
<protein>
    <recommendedName>
        <fullName evidence="1">Aminopyrimidine aminohydrolase</fullName>
        <ecNumber evidence="1">3.5.99.2</ecNumber>
    </recommendedName>
</protein>
<dbReference type="GO" id="GO:0009228">
    <property type="term" value="P:thiamine biosynthetic process"/>
    <property type="evidence" value="ECO:0007669"/>
    <property type="project" value="UniProtKB-KW"/>
</dbReference>
<dbReference type="Proteomes" id="UP000287447">
    <property type="component" value="Unassembled WGS sequence"/>
</dbReference>
<dbReference type="CDD" id="cd19367">
    <property type="entry name" value="TenA_C_ScTHI20-like"/>
    <property type="match status" value="1"/>
</dbReference>
<comment type="similarity">
    <text evidence="1">Belongs to the TenA family.</text>
</comment>
<dbReference type="PANTHER" id="PTHR43198:SF2">
    <property type="entry name" value="SI:CH1073-67J19.1-RELATED"/>
    <property type="match status" value="1"/>
</dbReference>
<comment type="function">
    <text evidence="1">Catalyzes an amino-pyrimidine hydrolysis reaction at the C5' of the pyrimidine moiety of thiamine compounds, a reaction that is part of a thiamine salvage pathway.</text>
</comment>
<reference evidence="4" key="1">
    <citation type="submission" date="2019-01" db="EMBL/GenBank/DDBJ databases">
        <title>Gri0909 isolated from a small marine red alga.</title>
        <authorList>
            <person name="Kim J."/>
            <person name="Jeong S.E."/>
            <person name="Jeon C.O."/>
        </authorList>
    </citation>
    <scope>NUCLEOTIDE SEQUENCE [LARGE SCALE GENOMIC DNA]</scope>
    <source>
        <strain evidence="4">Gri0909</strain>
    </source>
</reference>
<dbReference type="AlphaFoldDB" id="A0A437QKJ8"/>
<accession>A0A437QKJ8</accession>
<gene>
    <name evidence="3" type="primary">tenA</name>
    <name evidence="3" type="ORF">EOI86_19635</name>
</gene>
<dbReference type="GO" id="GO:0009229">
    <property type="term" value="P:thiamine diphosphate biosynthetic process"/>
    <property type="evidence" value="ECO:0007669"/>
    <property type="project" value="UniProtKB-UniPathway"/>
</dbReference>
<comment type="pathway">
    <text evidence="1">Cofactor biosynthesis; thiamine diphosphate biosynthesis.</text>
</comment>
<keyword evidence="1" id="KW-0378">Hydrolase</keyword>